<dbReference type="SUPFAM" id="SSF109854">
    <property type="entry name" value="DinB/YfiT-like putative metalloenzymes"/>
    <property type="match status" value="1"/>
</dbReference>
<accession>A0A556CMX1</accession>
<dbReference type="Gene3D" id="1.20.120.450">
    <property type="entry name" value="dinb family like domain"/>
    <property type="match status" value="1"/>
</dbReference>
<sequence length="174" mass="19672">MTMSPSPTDPTAAPNERQGLEEFLDYYRAVLRRKVEGLASADLNRHVGASPLTLGGIIKHLSLVEEQWFVEDILDQELSEPWASIDWKADPDWDFESAAEDTPDYLLRLHAKACEQSREILAGIDDLDTFVAHERSSGDRFNVRWVLIHMIEEYARHVGHADLIRESIDGATGD</sequence>
<dbReference type="AlphaFoldDB" id="A0A556CMX1"/>
<keyword evidence="2" id="KW-1185">Reference proteome</keyword>
<dbReference type="Pfam" id="PF04978">
    <property type="entry name" value="MST"/>
    <property type="match status" value="1"/>
</dbReference>
<name>A0A556CMX1_BREAU</name>
<evidence type="ECO:0000313" key="2">
    <source>
        <dbReference type="Proteomes" id="UP000316406"/>
    </source>
</evidence>
<protein>
    <submittedName>
        <fullName evidence="1">DinB family protein</fullName>
    </submittedName>
</protein>
<dbReference type="InterPro" id="IPR007061">
    <property type="entry name" value="MST-like"/>
</dbReference>
<dbReference type="EMBL" id="VLTK01000002">
    <property type="protein sequence ID" value="TSI18790.1"/>
    <property type="molecule type" value="Genomic_DNA"/>
</dbReference>
<reference evidence="1 2" key="1">
    <citation type="submission" date="2019-07" db="EMBL/GenBank/DDBJ databases">
        <title>Draft genome sequence of Brevibacterium aurantiacum XU54 isolated from Xinjiang China.</title>
        <authorList>
            <person name="Xu X."/>
        </authorList>
    </citation>
    <scope>NUCLEOTIDE SEQUENCE [LARGE SCALE GENOMIC DNA]</scope>
    <source>
        <strain evidence="1 2">XU54</strain>
    </source>
</reference>
<dbReference type="Proteomes" id="UP000316406">
    <property type="component" value="Unassembled WGS sequence"/>
</dbReference>
<evidence type="ECO:0000313" key="1">
    <source>
        <dbReference type="EMBL" id="TSI18790.1"/>
    </source>
</evidence>
<proteinExistence type="predicted"/>
<organism evidence="1 2">
    <name type="scientific">Brevibacterium aurantiacum</name>
    <dbReference type="NCBI Taxonomy" id="273384"/>
    <lineage>
        <taxon>Bacteria</taxon>
        <taxon>Bacillati</taxon>
        <taxon>Actinomycetota</taxon>
        <taxon>Actinomycetes</taxon>
        <taxon>Micrococcales</taxon>
        <taxon>Brevibacteriaceae</taxon>
        <taxon>Brevibacterium</taxon>
    </lineage>
</organism>
<comment type="caution">
    <text evidence="1">The sequence shown here is derived from an EMBL/GenBank/DDBJ whole genome shotgun (WGS) entry which is preliminary data.</text>
</comment>
<gene>
    <name evidence="1" type="ORF">FO013_04455</name>
</gene>
<dbReference type="OrthoDB" id="4548523at2"/>
<dbReference type="InterPro" id="IPR034660">
    <property type="entry name" value="DinB/YfiT-like"/>
</dbReference>